<dbReference type="EMBL" id="JABEZX010000009">
    <property type="protein sequence ID" value="MBA0564547.1"/>
    <property type="molecule type" value="Genomic_DNA"/>
</dbReference>
<gene>
    <name evidence="1" type="ORF">Golob_009483</name>
</gene>
<name>A0A7J8MIL8_9ROSI</name>
<protein>
    <submittedName>
        <fullName evidence="1">Uncharacterized protein</fullName>
    </submittedName>
</protein>
<sequence>MVDPEGEQLRANALAMKEIFGNVELSNKCLDEFTQSIENI</sequence>
<dbReference type="AlphaFoldDB" id="A0A7J8MIL8"/>
<keyword evidence="2" id="KW-1185">Reference proteome</keyword>
<dbReference type="Proteomes" id="UP000593572">
    <property type="component" value="Unassembled WGS sequence"/>
</dbReference>
<comment type="caution">
    <text evidence="1">The sequence shown here is derived from an EMBL/GenBank/DDBJ whole genome shotgun (WGS) entry which is preliminary data.</text>
</comment>
<evidence type="ECO:0000313" key="1">
    <source>
        <dbReference type="EMBL" id="MBA0564547.1"/>
    </source>
</evidence>
<proteinExistence type="predicted"/>
<reference evidence="1 2" key="1">
    <citation type="journal article" date="2019" name="Genome Biol. Evol.">
        <title>Insights into the evolution of the New World diploid cottons (Gossypium, subgenus Houzingenia) based on genome sequencing.</title>
        <authorList>
            <person name="Grover C.E."/>
            <person name="Arick M.A. 2nd"/>
            <person name="Thrash A."/>
            <person name="Conover J.L."/>
            <person name="Sanders W.S."/>
            <person name="Peterson D.G."/>
            <person name="Frelichowski J.E."/>
            <person name="Scheffler J.A."/>
            <person name="Scheffler B.E."/>
            <person name="Wendel J.F."/>
        </authorList>
    </citation>
    <scope>NUCLEOTIDE SEQUENCE [LARGE SCALE GENOMIC DNA]</scope>
    <source>
        <strain evidence="1">157</strain>
        <tissue evidence="1">Leaf</tissue>
    </source>
</reference>
<organism evidence="1 2">
    <name type="scientific">Gossypium lobatum</name>
    <dbReference type="NCBI Taxonomy" id="34289"/>
    <lineage>
        <taxon>Eukaryota</taxon>
        <taxon>Viridiplantae</taxon>
        <taxon>Streptophyta</taxon>
        <taxon>Embryophyta</taxon>
        <taxon>Tracheophyta</taxon>
        <taxon>Spermatophyta</taxon>
        <taxon>Magnoliopsida</taxon>
        <taxon>eudicotyledons</taxon>
        <taxon>Gunneridae</taxon>
        <taxon>Pentapetalae</taxon>
        <taxon>rosids</taxon>
        <taxon>malvids</taxon>
        <taxon>Malvales</taxon>
        <taxon>Malvaceae</taxon>
        <taxon>Malvoideae</taxon>
        <taxon>Gossypium</taxon>
    </lineage>
</organism>
<evidence type="ECO:0000313" key="2">
    <source>
        <dbReference type="Proteomes" id="UP000593572"/>
    </source>
</evidence>
<accession>A0A7J8MIL8</accession>